<comment type="caution">
    <text evidence="4">The sequence shown here is derived from an EMBL/GenBank/DDBJ whole genome shotgun (WGS) entry which is preliminary data.</text>
</comment>
<dbReference type="InterPro" id="IPR011250">
    <property type="entry name" value="OMP/PagP_B-barrel"/>
</dbReference>
<dbReference type="Pfam" id="PF13505">
    <property type="entry name" value="OMP_b-brl"/>
    <property type="match status" value="1"/>
</dbReference>
<keyword evidence="1 2" id="KW-0732">Signal</keyword>
<gene>
    <name evidence="4" type="ORF">AAAT34_01595</name>
</gene>
<dbReference type="RefSeq" id="WP_215758741.1">
    <property type="nucleotide sequence ID" value="NZ_JAHKBE010000002.1"/>
</dbReference>
<keyword evidence="5" id="KW-1185">Reference proteome</keyword>
<sequence length="179" mass="19240">MKKLFMTLVAAVIAVSASAQVYIGGNAGIASTKIGDQDSKTTYKVLPEIGYKINQDWAIGTVIGWGKGDPVTIEDADKCVGTFEVAPYVRYTAVRTKMVDFFIDGGFSYKHYNDRANEWTVGLKPGVALNLNKTVSIVAHAGFVGYKTIKATYDGAKSSNAWGVDLDGNNLSLGVLLNF</sequence>
<reference evidence="4 5" key="1">
    <citation type="submission" date="2024-04" db="EMBL/GenBank/DDBJ databases">
        <title>Human intestinal bacterial collection.</title>
        <authorList>
            <person name="Pauvert C."/>
            <person name="Hitch T.C.A."/>
            <person name="Clavel T."/>
        </authorList>
    </citation>
    <scope>NUCLEOTIDE SEQUENCE [LARGE SCALE GENOMIC DNA]</scope>
    <source>
        <strain evidence="4 5">CLA-AA-H145</strain>
    </source>
</reference>
<dbReference type="InterPro" id="IPR027385">
    <property type="entry name" value="Beta-barrel_OMP"/>
</dbReference>
<dbReference type="Gene3D" id="2.40.160.20">
    <property type="match status" value="1"/>
</dbReference>
<evidence type="ECO:0000259" key="3">
    <source>
        <dbReference type="Pfam" id="PF13505"/>
    </source>
</evidence>
<evidence type="ECO:0000256" key="1">
    <source>
        <dbReference type="ARBA" id="ARBA00022729"/>
    </source>
</evidence>
<protein>
    <submittedName>
        <fullName evidence="4">Outer membrane beta-barrel protein</fullName>
    </submittedName>
</protein>
<name>A0ABV1FN29_9BACT</name>
<dbReference type="SUPFAM" id="SSF56925">
    <property type="entry name" value="OMPA-like"/>
    <property type="match status" value="1"/>
</dbReference>
<proteinExistence type="predicted"/>
<evidence type="ECO:0000256" key="2">
    <source>
        <dbReference type="SAM" id="SignalP"/>
    </source>
</evidence>
<organism evidence="4 5">
    <name type="scientific">Hallella faecis</name>
    <dbReference type="NCBI Taxonomy" id="2841596"/>
    <lineage>
        <taxon>Bacteria</taxon>
        <taxon>Pseudomonadati</taxon>
        <taxon>Bacteroidota</taxon>
        <taxon>Bacteroidia</taxon>
        <taxon>Bacteroidales</taxon>
        <taxon>Prevotellaceae</taxon>
        <taxon>Hallella</taxon>
    </lineage>
</organism>
<feature type="chain" id="PRO_5047143304" evidence="2">
    <location>
        <begin position="20"/>
        <end position="179"/>
    </location>
</feature>
<evidence type="ECO:0000313" key="5">
    <source>
        <dbReference type="Proteomes" id="UP001487296"/>
    </source>
</evidence>
<evidence type="ECO:0000313" key="4">
    <source>
        <dbReference type="EMBL" id="MEQ2485745.1"/>
    </source>
</evidence>
<feature type="signal peptide" evidence="2">
    <location>
        <begin position="1"/>
        <end position="19"/>
    </location>
</feature>
<accession>A0ABV1FN29</accession>
<dbReference type="Proteomes" id="UP001487296">
    <property type="component" value="Unassembled WGS sequence"/>
</dbReference>
<dbReference type="EMBL" id="JBBNFP010000003">
    <property type="protein sequence ID" value="MEQ2485745.1"/>
    <property type="molecule type" value="Genomic_DNA"/>
</dbReference>
<feature type="domain" description="Outer membrane protein beta-barrel" evidence="3">
    <location>
        <begin position="8"/>
        <end position="179"/>
    </location>
</feature>